<accession>A0ABQ9G807</accession>
<evidence type="ECO:0000256" key="1">
    <source>
        <dbReference type="SAM" id="MobiDB-lite"/>
    </source>
</evidence>
<comment type="caution">
    <text evidence="2">The sequence shown here is derived from an EMBL/GenBank/DDBJ whole genome shotgun (WGS) entry which is preliminary data.</text>
</comment>
<gene>
    <name evidence="2" type="ORF">PR048_030105</name>
</gene>
<feature type="region of interest" description="Disordered" evidence="1">
    <location>
        <begin position="308"/>
        <end position="332"/>
    </location>
</feature>
<name>A0ABQ9G807_9NEOP</name>
<protein>
    <submittedName>
        <fullName evidence="2">Uncharacterized protein</fullName>
    </submittedName>
</protein>
<reference evidence="2 3" key="1">
    <citation type="submission" date="2023-02" db="EMBL/GenBank/DDBJ databases">
        <title>LHISI_Scaffold_Assembly.</title>
        <authorList>
            <person name="Stuart O.P."/>
            <person name="Cleave R."/>
            <person name="Magrath M.J.L."/>
            <person name="Mikheyev A.S."/>
        </authorList>
    </citation>
    <scope>NUCLEOTIDE SEQUENCE [LARGE SCALE GENOMIC DNA]</scope>
    <source>
        <strain evidence="2">Daus_M_001</strain>
        <tissue evidence="2">Leg muscle</tissue>
    </source>
</reference>
<dbReference type="EMBL" id="JARBHB010000014">
    <property type="protein sequence ID" value="KAJ8868567.1"/>
    <property type="molecule type" value="Genomic_DNA"/>
</dbReference>
<keyword evidence="3" id="KW-1185">Reference proteome</keyword>
<feature type="region of interest" description="Disordered" evidence="1">
    <location>
        <begin position="119"/>
        <end position="197"/>
    </location>
</feature>
<evidence type="ECO:0000313" key="3">
    <source>
        <dbReference type="Proteomes" id="UP001159363"/>
    </source>
</evidence>
<evidence type="ECO:0000313" key="2">
    <source>
        <dbReference type="EMBL" id="KAJ8868567.1"/>
    </source>
</evidence>
<feature type="compositionally biased region" description="Polar residues" evidence="1">
    <location>
        <begin position="320"/>
        <end position="332"/>
    </location>
</feature>
<feature type="compositionally biased region" description="Polar residues" evidence="1">
    <location>
        <begin position="156"/>
        <end position="169"/>
    </location>
</feature>
<sequence length="332" mass="36463">MLVSHQGEPGSILGRVTGFSQVGIVPDDAVGRRVFSGISSFPRHFIPAKLHTSITLTGSQDLAVKSRPKIFTSPDVQGVSSHGGGPILLTELEAVPDMADFVDKMITALGLAALPRLGHPIGKGEESRPLPARKPGLMRPLTRPKHSPARPHILAASTTDRGSIHTPSASPGHKRSRLPLTARPVKESENLSRPPSRRRQLNFHFQVNESKASCHPYREKHFTTKGNAQKAMDLFRISSIYLKRLGNMTFWPPGLRKGDEDGEGKLAKLNYGTLYQYWLMEISLMARAHTEANPMRVIEVKWSSAGMNGRTPKKTHRPMASSSTIPTCENPD</sequence>
<proteinExistence type="predicted"/>
<organism evidence="2 3">
    <name type="scientific">Dryococelus australis</name>
    <dbReference type="NCBI Taxonomy" id="614101"/>
    <lineage>
        <taxon>Eukaryota</taxon>
        <taxon>Metazoa</taxon>
        <taxon>Ecdysozoa</taxon>
        <taxon>Arthropoda</taxon>
        <taxon>Hexapoda</taxon>
        <taxon>Insecta</taxon>
        <taxon>Pterygota</taxon>
        <taxon>Neoptera</taxon>
        <taxon>Polyneoptera</taxon>
        <taxon>Phasmatodea</taxon>
        <taxon>Verophasmatodea</taxon>
        <taxon>Anareolatae</taxon>
        <taxon>Phasmatidae</taxon>
        <taxon>Eurycanthinae</taxon>
        <taxon>Dryococelus</taxon>
    </lineage>
</organism>
<dbReference type="Proteomes" id="UP001159363">
    <property type="component" value="Chromosome 13"/>
</dbReference>